<dbReference type="Proteomes" id="UP000295633">
    <property type="component" value="Unassembled WGS sequence"/>
</dbReference>
<reference evidence="1 2" key="1">
    <citation type="submission" date="2019-03" db="EMBL/GenBank/DDBJ databases">
        <title>Genome Sequencing and Assembly of Various Microbes Isolated from Partially Reclaimed Soil and Acid Mine Drainage (AMD) Site.</title>
        <authorList>
            <person name="Steinbock B."/>
            <person name="Bechtold R."/>
            <person name="Sevigny J.L."/>
            <person name="Thomas D."/>
            <person name="Cuthill L.R."/>
            <person name="Aveiro Johannsen E.J."/>
            <person name="Thomas K."/>
            <person name="Ghosh A."/>
        </authorList>
    </citation>
    <scope>NUCLEOTIDE SEQUENCE [LARGE SCALE GENOMIC DNA]</scope>
    <source>
        <strain evidence="1 2">F-B2</strain>
    </source>
</reference>
<comment type="caution">
    <text evidence="1">The sequence shown here is derived from an EMBL/GenBank/DDBJ whole genome shotgun (WGS) entry which is preliminary data.</text>
</comment>
<proteinExistence type="predicted"/>
<dbReference type="Gene3D" id="3.10.450.50">
    <property type="match status" value="1"/>
</dbReference>
<protein>
    <submittedName>
        <fullName evidence="1">Nuclear transport factor 2 family protein</fullName>
    </submittedName>
</protein>
<dbReference type="EMBL" id="SMZX01000001">
    <property type="protein sequence ID" value="TDL46204.1"/>
    <property type="molecule type" value="Genomic_DNA"/>
</dbReference>
<dbReference type="AlphaFoldDB" id="A0A4R5YL50"/>
<dbReference type="InterPro" id="IPR032710">
    <property type="entry name" value="NTF2-like_dom_sf"/>
</dbReference>
<evidence type="ECO:0000313" key="2">
    <source>
        <dbReference type="Proteomes" id="UP000295633"/>
    </source>
</evidence>
<evidence type="ECO:0000313" key="1">
    <source>
        <dbReference type="EMBL" id="TDL46204.1"/>
    </source>
</evidence>
<organism evidence="1 2">
    <name type="scientific">Microbacterium oleivorans</name>
    <dbReference type="NCBI Taxonomy" id="273677"/>
    <lineage>
        <taxon>Bacteria</taxon>
        <taxon>Bacillati</taxon>
        <taxon>Actinomycetota</taxon>
        <taxon>Actinomycetes</taxon>
        <taxon>Micrococcales</taxon>
        <taxon>Microbacteriaceae</taxon>
        <taxon>Microbacterium</taxon>
    </lineage>
</organism>
<gene>
    <name evidence="1" type="ORF">E2R54_07195</name>
</gene>
<name>A0A4R5YL50_9MICO</name>
<dbReference type="SUPFAM" id="SSF54427">
    <property type="entry name" value="NTF2-like"/>
    <property type="match status" value="1"/>
</dbReference>
<sequence length="130" mass="14718">MTSLYDSMMQAVSLLSELMTALDDHRWQDLERYLHPDFSCRYVHTEEIFDRASWIELNAAYPGFEGLHVEDIVGDQVRAACRSVVTARDDRGITEFACATFISVRDGLIEQMTEVWTDVSATPTPGTRPA</sequence>
<accession>A0A4R5YL50</accession>